<dbReference type="Gene3D" id="3.10.450.50">
    <property type="match status" value="1"/>
</dbReference>
<dbReference type="RefSeq" id="WP_162330007.1">
    <property type="nucleotide sequence ID" value="NZ_CP048113.1"/>
</dbReference>
<organism evidence="1 2">
    <name type="scientific">Chitinophaga agri</name>
    <dbReference type="NCBI Taxonomy" id="2703787"/>
    <lineage>
        <taxon>Bacteria</taxon>
        <taxon>Pseudomonadati</taxon>
        <taxon>Bacteroidota</taxon>
        <taxon>Chitinophagia</taxon>
        <taxon>Chitinophagales</taxon>
        <taxon>Chitinophagaceae</taxon>
        <taxon>Chitinophaga</taxon>
    </lineage>
</organism>
<dbReference type="EMBL" id="CP048113">
    <property type="protein sequence ID" value="QHS58302.1"/>
    <property type="molecule type" value="Genomic_DNA"/>
</dbReference>
<dbReference type="SUPFAM" id="SSF54427">
    <property type="entry name" value="NTF2-like"/>
    <property type="match status" value="1"/>
</dbReference>
<dbReference type="InterPro" id="IPR032710">
    <property type="entry name" value="NTF2-like_dom_sf"/>
</dbReference>
<dbReference type="AlphaFoldDB" id="A0A6B9Z7T4"/>
<name>A0A6B9Z7T4_9BACT</name>
<reference evidence="1 2" key="1">
    <citation type="submission" date="2020-01" db="EMBL/GenBank/DDBJ databases">
        <title>Complete genome sequence of Chitinophaga sp. H33E-04 isolated from quinoa roots.</title>
        <authorList>
            <person name="Weon H.-Y."/>
            <person name="Lee S.A."/>
        </authorList>
    </citation>
    <scope>NUCLEOTIDE SEQUENCE [LARGE SCALE GENOMIC DNA]</scope>
    <source>
        <strain evidence="1 2">H33E-04</strain>
    </source>
</reference>
<protein>
    <submittedName>
        <fullName evidence="1">Ester cyclase</fullName>
    </submittedName>
</protein>
<dbReference type="Proteomes" id="UP000476411">
    <property type="component" value="Chromosome"/>
</dbReference>
<dbReference type="Pfam" id="PF07366">
    <property type="entry name" value="SnoaL"/>
    <property type="match status" value="1"/>
</dbReference>
<dbReference type="KEGG" id="chih:GWR21_01440"/>
<evidence type="ECO:0000313" key="2">
    <source>
        <dbReference type="Proteomes" id="UP000476411"/>
    </source>
</evidence>
<dbReference type="PANTHER" id="PTHR38436">
    <property type="entry name" value="POLYKETIDE CYCLASE SNOAL-LIKE DOMAIN"/>
    <property type="match status" value="1"/>
</dbReference>
<dbReference type="PANTHER" id="PTHR38436:SF1">
    <property type="entry name" value="ESTER CYCLASE"/>
    <property type="match status" value="1"/>
</dbReference>
<evidence type="ECO:0000313" key="1">
    <source>
        <dbReference type="EMBL" id="QHS58302.1"/>
    </source>
</evidence>
<accession>A0A6B9Z7T4</accession>
<sequence length="144" mass="15842">MTAVTEQNKAVVRRFNKEVIEENNLHSFNEIMHAAFINHTAAAGADSGAAGILYTFNEVLRPAFPDLRVTIHEQVAEGDKVTTFKTISGTHTGTFMGIPPTHQVVMIRVMDMVTVRDGQYVEHWGVNTLGALVAELKTIHAAKK</sequence>
<proteinExistence type="predicted"/>
<dbReference type="GO" id="GO:0030638">
    <property type="term" value="P:polyketide metabolic process"/>
    <property type="evidence" value="ECO:0007669"/>
    <property type="project" value="InterPro"/>
</dbReference>
<dbReference type="InterPro" id="IPR009959">
    <property type="entry name" value="Cyclase_SnoaL-like"/>
</dbReference>
<keyword evidence="2" id="KW-1185">Reference proteome</keyword>
<gene>
    <name evidence="1" type="ORF">GWR21_01440</name>
</gene>